<gene>
    <name evidence="1" type="ORF">SS50377_12414</name>
    <name evidence="2" type="ORF">SS50377_26918</name>
</gene>
<accession>V6M2F8</accession>
<dbReference type="Proteomes" id="UP000018208">
    <property type="component" value="Unassembled WGS sequence"/>
</dbReference>
<dbReference type="EMBL" id="KI546040">
    <property type="protein sequence ID" value="EST47429.1"/>
    <property type="molecule type" value="Genomic_DNA"/>
</dbReference>
<reference evidence="1 2" key="1">
    <citation type="journal article" date="2014" name="PLoS Genet.">
        <title>The Genome of Spironucleus salmonicida Highlights a Fish Pathogen Adapted to Fluctuating Environments.</title>
        <authorList>
            <person name="Xu F."/>
            <person name="Jerlstrom-Hultqvist J."/>
            <person name="Einarsson E."/>
            <person name="Astvaldsson A."/>
            <person name="Svard S.G."/>
            <person name="Andersson J.O."/>
        </authorList>
    </citation>
    <scope>NUCLEOTIDE SEQUENCE</scope>
    <source>
        <strain evidence="2">ATCC 50377</strain>
    </source>
</reference>
<dbReference type="EMBL" id="AUWU02000007">
    <property type="protein sequence ID" value="KAH0570632.1"/>
    <property type="molecule type" value="Genomic_DNA"/>
</dbReference>
<dbReference type="AlphaFoldDB" id="V6M2F8"/>
<sequence>MPFHPKNSVKDDNYFLAFMEVMFSFDFIVQTKSHAASLYLEAREKKLIQNQDKFMKRLADVYSELLDTKPINYKQAAQYFQKTFKRHAAHFDPTNLM</sequence>
<proteinExistence type="predicted"/>
<evidence type="ECO:0000313" key="2">
    <source>
        <dbReference type="EMBL" id="KAH0570632.1"/>
    </source>
</evidence>
<evidence type="ECO:0000313" key="3">
    <source>
        <dbReference type="Proteomes" id="UP000018208"/>
    </source>
</evidence>
<name>V6M2F8_9EUKA</name>
<evidence type="ECO:0000313" key="1">
    <source>
        <dbReference type="EMBL" id="EST47429.1"/>
    </source>
</evidence>
<protein>
    <submittedName>
        <fullName evidence="1">Uncharacterized protein</fullName>
    </submittedName>
</protein>
<dbReference type="VEuPathDB" id="GiardiaDB:SS50377_26918"/>
<reference evidence="2" key="2">
    <citation type="submission" date="2020-12" db="EMBL/GenBank/DDBJ databases">
        <title>New Spironucleus salmonicida genome in near-complete chromosomes.</title>
        <authorList>
            <person name="Xu F."/>
            <person name="Kurt Z."/>
            <person name="Jimenez-Gonzalez A."/>
            <person name="Astvaldsson A."/>
            <person name="Andersson J.O."/>
            <person name="Svard S.G."/>
        </authorList>
    </citation>
    <scope>NUCLEOTIDE SEQUENCE</scope>
    <source>
        <strain evidence="2">ATCC 50377</strain>
    </source>
</reference>
<keyword evidence="3" id="KW-1185">Reference proteome</keyword>
<organism evidence="1">
    <name type="scientific">Spironucleus salmonicida</name>
    <dbReference type="NCBI Taxonomy" id="348837"/>
    <lineage>
        <taxon>Eukaryota</taxon>
        <taxon>Metamonada</taxon>
        <taxon>Diplomonadida</taxon>
        <taxon>Hexamitidae</taxon>
        <taxon>Hexamitinae</taxon>
        <taxon>Spironucleus</taxon>
    </lineage>
</organism>